<name>A0A0A9G3J7_ARUDO</name>
<protein>
    <submittedName>
        <fullName evidence="1">Uncharacterized protein</fullName>
    </submittedName>
</protein>
<organism evidence="1">
    <name type="scientific">Arundo donax</name>
    <name type="common">Giant reed</name>
    <name type="synonym">Donax arundinaceus</name>
    <dbReference type="NCBI Taxonomy" id="35708"/>
    <lineage>
        <taxon>Eukaryota</taxon>
        <taxon>Viridiplantae</taxon>
        <taxon>Streptophyta</taxon>
        <taxon>Embryophyta</taxon>
        <taxon>Tracheophyta</taxon>
        <taxon>Spermatophyta</taxon>
        <taxon>Magnoliopsida</taxon>
        <taxon>Liliopsida</taxon>
        <taxon>Poales</taxon>
        <taxon>Poaceae</taxon>
        <taxon>PACMAD clade</taxon>
        <taxon>Arundinoideae</taxon>
        <taxon>Arundineae</taxon>
        <taxon>Arundo</taxon>
    </lineage>
</organism>
<dbReference type="EMBL" id="GBRH01179842">
    <property type="protein sequence ID" value="JAE18054.1"/>
    <property type="molecule type" value="Transcribed_RNA"/>
</dbReference>
<reference evidence="1" key="2">
    <citation type="journal article" date="2015" name="Data Brief">
        <title>Shoot transcriptome of the giant reed, Arundo donax.</title>
        <authorList>
            <person name="Barrero R.A."/>
            <person name="Guerrero F.D."/>
            <person name="Moolhuijzen P."/>
            <person name="Goolsby J.A."/>
            <person name="Tidwell J."/>
            <person name="Bellgard S.E."/>
            <person name="Bellgard M.I."/>
        </authorList>
    </citation>
    <scope>NUCLEOTIDE SEQUENCE</scope>
    <source>
        <tissue evidence="1">Shoot tissue taken approximately 20 cm above the soil surface</tissue>
    </source>
</reference>
<accession>A0A0A9G3J7</accession>
<evidence type="ECO:0000313" key="1">
    <source>
        <dbReference type="EMBL" id="JAE18054.1"/>
    </source>
</evidence>
<proteinExistence type="predicted"/>
<reference evidence="1" key="1">
    <citation type="submission" date="2014-09" db="EMBL/GenBank/DDBJ databases">
        <authorList>
            <person name="Magalhaes I.L.F."/>
            <person name="Oliveira U."/>
            <person name="Santos F.R."/>
            <person name="Vidigal T.H.D.A."/>
            <person name="Brescovit A.D."/>
            <person name="Santos A.J."/>
        </authorList>
    </citation>
    <scope>NUCLEOTIDE SEQUENCE</scope>
    <source>
        <tissue evidence="1">Shoot tissue taken approximately 20 cm above the soil surface</tissue>
    </source>
</reference>
<sequence length="71" mass="8316">MEEKMIRHCLRAILSKSKMSMVQALRMVQGLYPSVRVSGMSRQKSSRKKVEASFRWTFLLFPWQTVSPLLI</sequence>
<dbReference type="AlphaFoldDB" id="A0A0A9G3J7"/>